<reference evidence="1 2" key="1">
    <citation type="submission" date="2019-12" db="EMBL/GenBank/DDBJ databases">
        <authorList>
            <person name="Li M."/>
        </authorList>
    </citation>
    <scope>NUCLEOTIDE SEQUENCE [LARGE SCALE GENOMIC DNA]</scope>
    <source>
        <strain evidence="1 2">GBMRC 2046</strain>
    </source>
</reference>
<dbReference type="EMBL" id="WUMV01000002">
    <property type="protein sequence ID" value="MXN64554.1"/>
    <property type="molecule type" value="Genomic_DNA"/>
</dbReference>
<dbReference type="AlphaFoldDB" id="A0A7X3LT07"/>
<evidence type="ECO:0000313" key="1">
    <source>
        <dbReference type="EMBL" id="MXN64554.1"/>
    </source>
</evidence>
<dbReference type="RefSeq" id="WP_160774759.1">
    <property type="nucleotide sequence ID" value="NZ_WUMV01000002.1"/>
</dbReference>
<evidence type="ECO:0000313" key="2">
    <source>
        <dbReference type="Proteomes" id="UP000433101"/>
    </source>
</evidence>
<accession>A0A7X3LT07</accession>
<name>A0A7X3LT07_9HYPH</name>
<organism evidence="1 2">
    <name type="scientific">Stappia sediminis</name>
    <dbReference type="NCBI Taxonomy" id="2692190"/>
    <lineage>
        <taxon>Bacteria</taxon>
        <taxon>Pseudomonadati</taxon>
        <taxon>Pseudomonadota</taxon>
        <taxon>Alphaproteobacteria</taxon>
        <taxon>Hyphomicrobiales</taxon>
        <taxon>Stappiaceae</taxon>
        <taxon>Stappia</taxon>
    </lineage>
</organism>
<dbReference type="Proteomes" id="UP000433101">
    <property type="component" value="Unassembled WGS sequence"/>
</dbReference>
<comment type="caution">
    <text evidence="1">The sequence shown here is derived from an EMBL/GenBank/DDBJ whole genome shotgun (WGS) entry which is preliminary data.</text>
</comment>
<keyword evidence="2" id="KW-1185">Reference proteome</keyword>
<protein>
    <submittedName>
        <fullName evidence="1">Uncharacterized protein</fullName>
    </submittedName>
</protein>
<proteinExistence type="predicted"/>
<gene>
    <name evidence="1" type="ORF">GR183_06525</name>
</gene>
<sequence length="93" mass="10014">MALAIFPATTAKSLAGGNIDCTCRYRGADYQLGDVVCLNGPKGPRLAQCQIVLNNTSWERLETQCPLSSVNEQDLENTFTPIPNDAPQNASKS</sequence>